<dbReference type="InterPro" id="IPR013848">
    <property type="entry name" value="Methylthiotransferase_N"/>
</dbReference>
<sequence length="210" mass="23562">MMKLCSSAYLFLAIKYCGTAVTILVEMYWKCGGELKNKKNLKRDDYLITTSSSDIPRTQPIYMKIFECSHNQSDGEYMASQLSAFGYTLSSRVLNELEGVSVDGVQQIDCVVEAIEETLKGYKVYLLNRKTLPILDLTKVRKNNFIEILLMINIGCLGVCTYCKTKHARGHLGSYTIESLVEHAGNVVADGVKDIWINSEDIEHMVVILG</sequence>
<dbReference type="PROSITE" id="PS01278">
    <property type="entry name" value="MTTASE_RADICAL"/>
    <property type="match status" value="1"/>
</dbReference>
<keyword evidence="2" id="KW-0808">Transferase</keyword>
<dbReference type="PANTHER" id="PTHR11918">
    <property type="entry name" value="RADICAL SAM PROTEINS"/>
    <property type="match status" value="1"/>
</dbReference>
<evidence type="ECO:0000256" key="1">
    <source>
        <dbReference type="ARBA" id="ARBA00001966"/>
    </source>
</evidence>
<dbReference type="EMBL" id="JACGCM010001549">
    <property type="protein sequence ID" value="KAF6153888.1"/>
    <property type="molecule type" value="Genomic_DNA"/>
</dbReference>
<dbReference type="PROSITE" id="PS51449">
    <property type="entry name" value="MTTASE_N"/>
    <property type="match status" value="1"/>
</dbReference>
<gene>
    <name evidence="4" type="ORF">GIB67_023665</name>
</gene>
<dbReference type="GO" id="GO:0035598">
    <property type="term" value="F:tRNA (N(6)-L-threonylcarbamoyladenosine(37)-C(2))-methylthiotransferase activity"/>
    <property type="evidence" value="ECO:0007669"/>
    <property type="project" value="TreeGrafter"/>
</dbReference>
<dbReference type="PANTHER" id="PTHR11918:SF45">
    <property type="entry name" value="THREONYLCARBAMOYLADENOSINE TRNA METHYLTHIOTRANSFERASE"/>
    <property type="match status" value="1"/>
</dbReference>
<dbReference type="InterPro" id="IPR020612">
    <property type="entry name" value="Methylthiotransferase_CS"/>
</dbReference>
<organism evidence="4 5">
    <name type="scientific">Kingdonia uniflora</name>
    <dbReference type="NCBI Taxonomy" id="39325"/>
    <lineage>
        <taxon>Eukaryota</taxon>
        <taxon>Viridiplantae</taxon>
        <taxon>Streptophyta</taxon>
        <taxon>Embryophyta</taxon>
        <taxon>Tracheophyta</taxon>
        <taxon>Spermatophyta</taxon>
        <taxon>Magnoliopsida</taxon>
        <taxon>Ranunculales</taxon>
        <taxon>Circaeasteraceae</taxon>
        <taxon>Kingdonia</taxon>
    </lineage>
</organism>
<dbReference type="Proteomes" id="UP000541444">
    <property type="component" value="Unassembled WGS sequence"/>
</dbReference>
<evidence type="ECO:0000313" key="4">
    <source>
        <dbReference type="EMBL" id="KAF6153888.1"/>
    </source>
</evidence>
<dbReference type="GO" id="GO:0051539">
    <property type="term" value="F:4 iron, 4 sulfur cluster binding"/>
    <property type="evidence" value="ECO:0007669"/>
    <property type="project" value="InterPro"/>
</dbReference>
<evidence type="ECO:0000313" key="5">
    <source>
        <dbReference type="Proteomes" id="UP000541444"/>
    </source>
</evidence>
<dbReference type="OrthoDB" id="1703652at2759"/>
<protein>
    <recommendedName>
        <fullName evidence="3">MTTase N-terminal domain-containing protein</fullName>
    </recommendedName>
</protein>
<comment type="caution">
    <text evidence="4">The sequence shown here is derived from an EMBL/GenBank/DDBJ whole genome shotgun (WGS) entry which is preliminary data.</text>
</comment>
<evidence type="ECO:0000256" key="2">
    <source>
        <dbReference type="ARBA" id="ARBA00022679"/>
    </source>
</evidence>
<proteinExistence type="predicted"/>
<comment type="cofactor">
    <cofactor evidence="1">
        <name>[4Fe-4S] cluster</name>
        <dbReference type="ChEBI" id="CHEBI:49883"/>
    </cofactor>
</comment>
<reference evidence="4 5" key="1">
    <citation type="journal article" date="2020" name="IScience">
        <title>Genome Sequencing of the Endangered Kingdonia uniflora (Circaeasteraceae, Ranunculales) Reveals Potential Mechanisms of Evolutionary Specialization.</title>
        <authorList>
            <person name="Sun Y."/>
            <person name="Deng T."/>
            <person name="Zhang A."/>
            <person name="Moore M.J."/>
            <person name="Landis J.B."/>
            <person name="Lin N."/>
            <person name="Zhang H."/>
            <person name="Zhang X."/>
            <person name="Huang J."/>
            <person name="Zhang X."/>
            <person name="Sun H."/>
            <person name="Wang H."/>
        </authorList>
    </citation>
    <scope>NUCLEOTIDE SEQUENCE [LARGE SCALE GENOMIC DNA]</scope>
    <source>
        <strain evidence="4">TB1705</strain>
        <tissue evidence="4">Leaf</tissue>
    </source>
</reference>
<accession>A0A7J7MGN7</accession>
<dbReference type="GO" id="GO:0005783">
    <property type="term" value="C:endoplasmic reticulum"/>
    <property type="evidence" value="ECO:0007669"/>
    <property type="project" value="TreeGrafter"/>
</dbReference>
<feature type="domain" description="MTTase N-terminal" evidence="3">
    <location>
        <begin position="59"/>
        <end position="189"/>
    </location>
</feature>
<evidence type="ECO:0000259" key="3">
    <source>
        <dbReference type="PROSITE" id="PS51449"/>
    </source>
</evidence>
<keyword evidence="5" id="KW-1185">Reference proteome</keyword>
<dbReference type="Gene3D" id="3.30.750.210">
    <property type="match status" value="1"/>
</dbReference>
<dbReference type="AlphaFoldDB" id="A0A7J7MGN7"/>
<name>A0A7J7MGN7_9MAGN</name>